<feature type="domain" description="Protein HGH1 C-terminal" evidence="4">
    <location>
        <begin position="285"/>
        <end position="337"/>
    </location>
</feature>
<evidence type="ECO:0000313" key="6">
    <source>
        <dbReference type="Proteomes" id="UP000030854"/>
    </source>
</evidence>
<proteinExistence type="inferred from homology"/>
<dbReference type="PANTHER" id="PTHR13387">
    <property type="entry name" value="PROTEIN HGH1 HOMOLOG"/>
    <property type="match status" value="1"/>
</dbReference>
<gene>
    <name evidence="5" type="ORF">EV44_g5566</name>
</gene>
<comment type="caution">
    <text evidence="5">The sequence shown here is derived from an EMBL/GenBank/DDBJ whole genome shotgun (WGS) entry which is preliminary data.</text>
</comment>
<evidence type="ECO:0000259" key="4">
    <source>
        <dbReference type="Pfam" id="PF04064"/>
    </source>
</evidence>
<dbReference type="HOGENOM" id="CLU_037769_2_1_1"/>
<dbReference type="Pfam" id="PF04063">
    <property type="entry name" value="DUF383"/>
    <property type="match status" value="1"/>
</dbReference>
<dbReference type="InterPro" id="IPR007206">
    <property type="entry name" value="Protein_HGH1_C"/>
</dbReference>
<dbReference type="EMBL" id="JNVN01001383">
    <property type="protein sequence ID" value="KHJ33516.1"/>
    <property type="molecule type" value="Genomic_DNA"/>
</dbReference>
<dbReference type="SUPFAM" id="SSF48371">
    <property type="entry name" value="ARM repeat"/>
    <property type="match status" value="1"/>
</dbReference>
<dbReference type="Gene3D" id="1.25.10.10">
    <property type="entry name" value="Leucine-rich Repeat Variant"/>
    <property type="match status" value="1"/>
</dbReference>
<dbReference type="InterPro" id="IPR039717">
    <property type="entry name" value="Hgh1"/>
</dbReference>
<dbReference type="InterPro" id="IPR016024">
    <property type="entry name" value="ARM-type_fold"/>
</dbReference>
<dbReference type="OMA" id="MCILLTN"/>
<comment type="similarity">
    <text evidence="1">Belongs to the HGH1 family.</text>
</comment>
<dbReference type="GO" id="GO:0003677">
    <property type="term" value="F:DNA binding"/>
    <property type="evidence" value="ECO:0007669"/>
    <property type="project" value="UniProtKB-KW"/>
</dbReference>
<protein>
    <recommendedName>
        <fullName evidence="2">Protein HGH1 homolog</fullName>
    </recommendedName>
</protein>
<dbReference type="STRING" id="52586.A0A0B1P974"/>
<keyword evidence="6" id="KW-1185">Reference proteome</keyword>
<organism evidence="5 6">
    <name type="scientific">Uncinula necator</name>
    <name type="common">Grape powdery mildew</name>
    <dbReference type="NCBI Taxonomy" id="52586"/>
    <lineage>
        <taxon>Eukaryota</taxon>
        <taxon>Fungi</taxon>
        <taxon>Dikarya</taxon>
        <taxon>Ascomycota</taxon>
        <taxon>Pezizomycotina</taxon>
        <taxon>Leotiomycetes</taxon>
        <taxon>Erysiphales</taxon>
        <taxon>Erysiphaceae</taxon>
        <taxon>Erysiphe</taxon>
    </lineage>
</organism>
<dbReference type="AlphaFoldDB" id="A0A0B1P974"/>
<dbReference type="InterPro" id="IPR007205">
    <property type="entry name" value="Protein_HGH1_N"/>
</dbReference>
<evidence type="ECO:0000313" key="5">
    <source>
        <dbReference type="EMBL" id="KHJ33516.1"/>
    </source>
</evidence>
<name>A0A0B1P974_UNCNE</name>
<evidence type="ECO:0000256" key="1">
    <source>
        <dbReference type="ARBA" id="ARBA00006712"/>
    </source>
</evidence>
<dbReference type="GO" id="GO:0061770">
    <property type="term" value="F:translation elongation factor binding"/>
    <property type="evidence" value="ECO:0007669"/>
    <property type="project" value="EnsemblFungi"/>
</dbReference>
<evidence type="ECO:0000256" key="2">
    <source>
        <dbReference type="ARBA" id="ARBA00014076"/>
    </source>
</evidence>
<dbReference type="Pfam" id="PF04064">
    <property type="entry name" value="DUF384"/>
    <property type="match status" value="1"/>
</dbReference>
<evidence type="ECO:0000259" key="3">
    <source>
        <dbReference type="Pfam" id="PF04063"/>
    </source>
</evidence>
<reference evidence="5 6" key="1">
    <citation type="journal article" date="2014" name="BMC Genomics">
        <title>Adaptive genomic structural variation in the grape powdery mildew pathogen, Erysiphe necator.</title>
        <authorList>
            <person name="Jones L."/>
            <person name="Riaz S."/>
            <person name="Morales-Cruz A."/>
            <person name="Amrine K.C."/>
            <person name="McGuire B."/>
            <person name="Gubler W.D."/>
            <person name="Walker M.A."/>
            <person name="Cantu D."/>
        </authorList>
    </citation>
    <scope>NUCLEOTIDE SEQUENCE [LARGE SCALE GENOMIC DNA]</scope>
    <source>
        <strain evidence="6">c</strain>
    </source>
</reference>
<accession>A0A0B1P974</accession>
<dbReference type="Proteomes" id="UP000030854">
    <property type="component" value="Unassembled WGS sequence"/>
</dbReference>
<feature type="domain" description="Protein HGH1 N-terminal" evidence="3">
    <location>
        <begin position="94"/>
        <end position="279"/>
    </location>
</feature>
<dbReference type="PANTHER" id="PTHR13387:SF9">
    <property type="entry name" value="PROTEIN HGH1 HOMOLOG"/>
    <property type="match status" value="1"/>
</dbReference>
<dbReference type="InterPro" id="IPR011989">
    <property type="entry name" value="ARM-like"/>
</dbReference>
<sequence>MSSDLEELVSFISHGNTQIRQSALELLVPYSCKEPNIFKTDQLLPVKRLAFLVRDYKQISKNALTILMNLSQDSEVQKLLTCNDDFLQTLFKQLANPNEPNIAEITMLLSNLSKNDKFKRKFLNQNLVSKPYLSAGKPIDFILDIFVKGTIDSKDQVSNYDYLSYVFSDLAILPEIRKHLLTPQSYDQIIPFSKLIVFTSHESRIRRLGVAGAIKNVCFEVESHQILLDTSENGLRLLPYLLLPLMDGEEYDTYDSEGMLEECQLLPDSKKREDDPMILSLHLESLLLLTSTRAGRDQLRKIRVYPIIRQLHLAIESHCVKDICDRLVNVLMRDEEDTKEESGNKSAIVNLVEHFPDKDDEDKILDV</sequence>
<keyword evidence="5" id="KW-0238">DNA-binding</keyword>
<dbReference type="GO" id="GO:0006457">
    <property type="term" value="P:protein folding"/>
    <property type="evidence" value="ECO:0007669"/>
    <property type="project" value="EnsemblFungi"/>
</dbReference>